<dbReference type="PANTHER" id="PTHR12563:SF17">
    <property type="entry name" value="DIHYDROXYACETONE PHOSPHATE ACYLTRANSFERASE"/>
    <property type="match status" value="1"/>
</dbReference>
<dbReference type="SUPFAM" id="SSF69593">
    <property type="entry name" value="Glycerol-3-phosphate (1)-acyltransferase"/>
    <property type="match status" value="1"/>
</dbReference>
<evidence type="ECO:0000256" key="10">
    <source>
        <dbReference type="ARBA" id="ARBA00023315"/>
    </source>
</evidence>
<sequence>MKLSALNPVVAATLIQRKQVARNVAKTPRFQDQCAKLAKLLQRTPEDVVAEARKGLEEIVTVQSPAFAAAFDYGLGPMHTKAWTVDADEDALARLKELNKTNALVYLPTHRSYADPFILSRLLRDHGMKRNHILGGNNLGFWPLGTIIRRAGGILIRRSFQDDEVYKLVVREYLAWLAAQRLNLEWYMEGGRSRTGKLRPPKYGLLSYLVAAIESGGADDMLLVPVSTTYDQMHEIGKMAAEEAGASKAKENLLWLAGYARTQQKWIGNAYVRFGEPLSLKEALAQADSEGGGKWTVAKIAFEVFQRINRCTPVTAPALVTFALLGVTDRALTLEEVHDQVQPLLDYAAAAGLPSSHLDELRGTVGVEETLRMLEKSGVVSGYEGGTQAVFRIEPGQHSVAAFYRNSAIHWFVNRAILEVALLDATREDITGPLERAWASAFALRDLLKFEFFFSDKATFREEQKAESRLIDPKFRQRVAMAADRRDILMTVPVLIAHRVLAPFLEAYYVVADRLAAQPVDKPVDKKALTEECVKVGRQYVLQRRLLHPEAVSREIFGNALALASNRDLLKPGAPDLAERRRAFAQELEVAVRSVAAIEELDRTRRAAAAVAP</sequence>
<keyword evidence="9" id="KW-1208">Phospholipid metabolism</keyword>
<keyword evidence="8" id="KW-0594">Phospholipid biosynthesis</keyword>
<dbReference type="GO" id="GO:0004366">
    <property type="term" value="F:glycerol-3-phosphate O-acyltransferase activity"/>
    <property type="evidence" value="ECO:0007669"/>
    <property type="project" value="UniProtKB-EC"/>
</dbReference>
<dbReference type="InterPro" id="IPR045520">
    <property type="entry name" value="GPAT/DHAPAT_C"/>
</dbReference>
<proteinExistence type="inferred from homology"/>
<comment type="similarity">
    <text evidence="3">Belongs to the GPAT/DAPAT family.</text>
</comment>
<evidence type="ECO:0000313" key="14">
    <source>
        <dbReference type="Proteomes" id="UP000295341"/>
    </source>
</evidence>
<dbReference type="AlphaFoldDB" id="A0A4R7P0F5"/>
<evidence type="ECO:0000256" key="11">
    <source>
        <dbReference type="ARBA" id="ARBA00048427"/>
    </source>
</evidence>
<evidence type="ECO:0000256" key="4">
    <source>
        <dbReference type="ARBA" id="ARBA00013113"/>
    </source>
</evidence>
<keyword evidence="10 13" id="KW-0012">Acyltransferase</keyword>
<feature type="domain" description="Phospholipid/glycerol acyltransferase" evidence="12">
    <location>
        <begin position="104"/>
        <end position="231"/>
    </location>
</feature>
<evidence type="ECO:0000256" key="6">
    <source>
        <dbReference type="ARBA" id="ARBA00022679"/>
    </source>
</evidence>
<evidence type="ECO:0000256" key="1">
    <source>
        <dbReference type="ARBA" id="ARBA00004184"/>
    </source>
</evidence>
<evidence type="ECO:0000313" key="13">
    <source>
        <dbReference type="EMBL" id="TDU26898.1"/>
    </source>
</evidence>
<dbReference type="PANTHER" id="PTHR12563">
    <property type="entry name" value="GLYCEROL-3-PHOSPHATE ACYLTRANSFERASE"/>
    <property type="match status" value="1"/>
</dbReference>
<dbReference type="EC" id="2.3.1.15" evidence="4"/>
<evidence type="ECO:0000256" key="5">
    <source>
        <dbReference type="ARBA" id="ARBA00013432"/>
    </source>
</evidence>
<keyword evidence="14" id="KW-1185">Reference proteome</keyword>
<dbReference type="GO" id="GO:0005886">
    <property type="term" value="C:plasma membrane"/>
    <property type="evidence" value="ECO:0007669"/>
    <property type="project" value="TreeGrafter"/>
</dbReference>
<dbReference type="InterPro" id="IPR022284">
    <property type="entry name" value="GPAT/DHAPAT"/>
</dbReference>
<comment type="catalytic activity">
    <reaction evidence="11">
        <text>sn-glycerol 3-phosphate + an acyl-CoA = a 1-acyl-sn-glycero-3-phosphate + CoA</text>
        <dbReference type="Rhea" id="RHEA:15325"/>
        <dbReference type="ChEBI" id="CHEBI:57287"/>
        <dbReference type="ChEBI" id="CHEBI:57597"/>
        <dbReference type="ChEBI" id="CHEBI:57970"/>
        <dbReference type="ChEBI" id="CHEBI:58342"/>
        <dbReference type="EC" id="2.3.1.15"/>
    </reaction>
</comment>
<keyword evidence="7" id="KW-0472">Membrane</keyword>
<dbReference type="RefSeq" id="WP_133883054.1">
    <property type="nucleotide sequence ID" value="NZ_MWIN01000009.1"/>
</dbReference>
<dbReference type="Proteomes" id="UP000295341">
    <property type="component" value="Unassembled WGS sequence"/>
</dbReference>
<comment type="subcellular location">
    <subcellularLocation>
        <location evidence="1">Endomembrane system</location>
        <topology evidence="1">Peripheral membrane protein</topology>
    </subcellularLocation>
</comment>
<protein>
    <recommendedName>
        <fullName evidence="5">Glycerol-3-phosphate acyltransferase</fullName>
        <ecNumber evidence="4">2.3.1.15</ecNumber>
    </recommendedName>
</protein>
<accession>A0A4R7P0F5</accession>
<dbReference type="SMART" id="SM00563">
    <property type="entry name" value="PlsC"/>
    <property type="match status" value="1"/>
</dbReference>
<gene>
    <name evidence="13" type="ORF">DFR24_3930</name>
</gene>
<evidence type="ECO:0000256" key="9">
    <source>
        <dbReference type="ARBA" id="ARBA00023264"/>
    </source>
</evidence>
<dbReference type="InterPro" id="IPR041728">
    <property type="entry name" value="GPAT/DHAPAT_LPLAT"/>
</dbReference>
<comment type="caution">
    <text evidence="13">The sequence shown here is derived from an EMBL/GenBank/DDBJ whole genome shotgun (WGS) entry which is preliminary data.</text>
</comment>
<name>A0A4R7P0F5_9GAMM</name>
<dbReference type="CDD" id="cd07993">
    <property type="entry name" value="LPLAT_DHAPAT-like"/>
    <property type="match status" value="1"/>
</dbReference>
<dbReference type="UniPathway" id="UPA00557">
    <property type="reaction ID" value="UER00612"/>
</dbReference>
<keyword evidence="6 13" id="KW-0808">Transferase</keyword>
<evidence type="ECO:0000256" key="7">
    <source>
        <dbReference type="ARBA" id="ARBA00023136"/>
    </source>
</evidence>
<keyword evidence="8" id="KW-0443">Lipid metabolism</keyword>
<dbReference type="Pfam" id="PF01553">
    <property type="entry name" value="Acyltransferase"/>
    <property type="match status" value="1"/>
</dbReference>
<keyword evidence="8" id="KW-0444">Lipid biosynthesis</keyword>
<comment type="pathway">
    <text evidence="2">Phospholipid metabolism; CDP-diacylglycerol biosynthesis; CDP-diacylglycerol from sn-glycerol 3-phosphate: step 1/3.</text>
</comment>
<dbReference type="PIRSF" id="PIRSF000437">
    <property type="entry name" value="GPAT_DHAPAT"/>
    <property type="match status" value="1"/>
</dbReference>
<dbReference type="OrthoDB" id="335193at2"/>
<evidence type="ECO:0000259" key="12">
    <source>
        <dbReference type="SMART" id="SM00563"/>
    </source>
</evidence>
<dbReference type="GO" id="GO:0012505">
    <property type="term" value="C:endomembrane system"/>
    <property type="evidence" value="ECO:0007669"/>
    <property type="project" value="UniProtKB-SubCell"/>
</dbReference>
<dbReference type="GO" id="GO:0016024">
    <property type="term" value="P:CDP-diacylglycerol biosynthetic process"/>
    <property type="evidence" value="ECO:0007669"/>
    <property type="project" value="UniProtKB-UniPathway"/>
</dbReference>
<dbReference type="Pfam" id="PF19277">
    <property type="entry name" value="GPAT_C"/>
    <property type="match status" value="1"/>
</dbReference>
<evidence type="ECO:0000256" key="2">
    <source>
        <dbReference type="ARBA" id="ARBA00004765"/>
    </source>
</evidence>
<evidence type="ECO:0000256" key="8">
    <source>
        <dbReference type="ARBA" id="ARBA00023209"/>
    </source>
</evidence>
<organism evidence="13 14">
    <name type="scientific">Panacagrimonas perspica</name>
    <dbReference type="NCBI Taxonomy" id="381431"/>
    <lineage>
        <taxon>Bacteria</taxon>
        <taxon>Pseudomonadati</taxon>
        <taxon>Pseudomonadota</taxon>
        <taxon>Gammaproteobacteria</taxon>
        <taxon>Nevskiales</taxon>
        <taxon>Nevskiaceae</taxon>
        <taxon>Panacagrimonas</taxon>
    </lineage>
</organism>
<dbReference type="InterPro" id="IPR002123">
    <property type="entry name" value="Plipid/glycerol_acylTrfase"/>
</dbReference>
<dbReference type="EMBL" id="SOBT01000010">
    <property type="protein sequence ID" value="TDU26898.1"/>
    <property type="molecule type" value="Genomic_DNA"/>
</dbReference>
<reference evidence="13 14" key="1">
    <citation type="submission" date="2019-03" db="EMBL/GenBank/DDBJ databases">
        <title>Genomic Encyclopedia of Type Strains, Phase IV (KMG-IV): sequencing the most valuable type-strain genomes for metagenomic binning, comparative biology and taxonomic classification.</title>
        <authorList>
            <person name="Goeker M."/>
        </authorList>
    </citation>
    <scope>NUCLEOTIDE SEQUENCE [LARGE SCALE GENOMIC DNA]</scope>
    <source>
        <strain evidence="13 14">DSM 26377</strain>
    </source>
</reference>
<evidence type="ECO:0000256" key="3">
    <source>
        <dbReference type="ARBA" id="ARBA00007937"/>
    </source>
</evidence>